<evidence type="ECO:0000313" key="1">
    <source>
        <dbReference type="EMBL" id="CAB4123074.1"/>
    </source>
</evidence>
<reference evidence="1" key="1">
    <citation type="submission" date="2020-04" db="EMBL/GenBank/DDBJ databases">
        <authorList>
            <person name="Chiriac C."/>
            <person name="Salcher M."/>
            <person name="Ghai R."/>
            <person name="Kavagutti S V."/>
        </authorList>
    </citation>
    <scope>NUCLEOTIDE SEQUENCE</scope>
</reference>
<gene>
    <name evidence="1" type="ORF">UFOVP29_233</name>
</gene>
<accession>A0A6J5KLC9</accession>
<name>A0A6J5KLC9_9CAUD</name>
<sequence>MSKAPAAYKLDMKTVLSSIDRQHLDFYEKLTDEERKAYSPFVIMRYMSSLANRDPNQMFAIMATNDLVNVGFKDLNKHPELQHKLLCCAGITGKQYRPWIPVPKGKRGGQNSVMKFLSEIYPQCNSTELDLMYLNITADQLDQLAYANDVKEKDTREMLKVLADR</sequence>
<dbReference type="EMBL" id="LR796167">
    <property type="protein sequence ID" value="CAB4123074.1"/>
    <property type="molecule type" value="Genomic_DNA"/>
</dbReference>
<protein>
    <submittedName>
        <fullName evidence="1">Uncharacterized protein</fullName>
    </submittedName>
</protein>
<organism evidence="1">
    <name type="scientific">uncultured Caudovirales phage</name>
    <dbReference type="NCBI Taxonomy" id="2100421"/>
    <lineage>
        <taxon>Viruses</taxon>
        <taxon>Duplodnaviria</taxon>
        <taxon>Heunggongvirae</taxon>
        <taxon>Uroviricota</taxon>
        <taxon>Caudoviricetes</taxon>
        <taxon>Peduoviridae</taxon>
        <taxon>Maltschvirus</taxon>
        <taxon>Maltschvirus maltsch</taxon>
    </lineage>
</organism>
<proteinExistence type="predicted"/>